<gene>
    <name evidence="1" type="ORF">MgSA37_00906</name>
</gene>
<evidence type="ECO:0000313" key="2">
    <source>
        <dbReference type="Proteomes" id="UP000218263"/>
    </source>
</evidence>
<dbReference type="EMBL" id="AP017313">
    <property type="protein sequence ID" value="BAU52743.1"/>
    <property type="molecule type" value="Genomic_DNA"/>
</dbReference>
<protein>
    <recommendedName>
        <fullName evidence="3">Lipocalin-like domain-containing protein</fullName>
    </recommendedName>
</protein>
<organism evidence="1 2">
    <name type="scientific">Mucilaginibacter gotjawali</name>
    <dbReference type="NCBI Taxonomy" id="1550579"/>
    <lineage>
        <taxon>Bacteria</taxon>
        <taxon>Pseudomonadati</taxon>
        <taxon>Bacteroidota</taxon>
        <taxon>Sphingobacteriia</taxon>
        <taxon>Sphingobacteriales</taxon>
        <taxon>Sphingobacteriaceae</taxon>
        <taxon>Mucilaginibacter</taxon>
    </lineage>
</organism>
<name>A0A125T2B2_9SPHI</name>
<dbReference type="KEGG" id="mgot:MgSA37_00906"/>
<sequence>MWPVKPIKAMIKTLLPCLLVSLFLITCKKEKKTVKSVTYSVIGNWTLYSYQTNFGIGVNATVTQYPCMGYNTLTFYADSTSSQNYSGIDTCFITPTHIKADGAQNYGIPGLLPLASTWRQKGNNIYMTYPGNPQKVPGVVSTANGKLQITFKDTITSGAHTYYITSVELQE</sequence>
<evidence type="ECO:0000313" key="1">
    <source>
        <dbReference type="EMBL" id="BAU52743.1"/>
    </source>
</evidence>
<reference evidence="1 2" key="1">
    <citation type="submission" date="2015-12" db="EMBL/GenBank/DDBJ databases">
        <title>Genome sequence of Mucilaginibacter gotjawali.</title>
        <authorList>
            <person name="Lee J.S."/>
            <person name="Lee K.C."/>
            <person name="Kim K.K."/>
            <person name="Lee B.W."/>
        </authorList>
    </citation>
    <scope>NUCLEOTIDE SEQUENCE [LARGE SCALE GENOMIC DNA]</scope>
    <source>
        <strain evidence="1 2">SA3-7</strain>
    </source>
</reference>
<dbReference type="AlphaFoldDB" id="A0A125T2B2"/>
<keyword evidence="2" id="KW-1185">Reference proteome</keyword>
<proteinExistence type="predicted"/>
<evidence type="ECO:0008006" key="3">
    <source>
        <dbReference type="Google" id="ProtNLM"/>
    </source>
</evidence>
<accession>A0A125T2B2</accession>
<dbReference type="Proteomes" id="UP000218263">
    <property type="component" value="Chromosome"/>
</dbReference>